<dbReference type="InterPro" id="IPR016032">
    <property type="entry name" value="Sig_transdc_resp-reg_C-effctor"/>
</dbReference>
<keyword evidence="1" id="KW-0805">Transcription regulation</keyword>
<evidence type="ECO:0000256" key="1">
    <source>
        <dbReference type="ARBA" id="ARBA00023015"/>
    </source>
</evidence>
<dbReference type="PROSITE" id="PS50043">
    <property type="entry name" value="HTH_LUXR_2"/>
    <property type="match status" value="1"/>
</dbReference>
<dbReference type="SUPFAM" id="SSF46894">
    <property type="entry name" value="C-terminal effector domain of the bipartite response regulators"/>
    <property type="match status" value="1"/>
</dbReference>
<dbReference type="GO" id="GO:0003677">
    <property type="term" value="F:DNA binding"/>
    <property type="evidence" value="ECO:0007669"/>
    <property type="project" value="UniProtKB-KW"/>
</dbReference>
<evidence type="ECO:0000313" key="6">
    <source>
        <dbReference type="Proteomes" id="UP000659388"/>
    </source>
</evidence>
<keyword evidence="6" id="KW-1185">Reference proteome</keyword>
<protein>
    <recommendedName>
        <fullName evidence="4">HTH luxR-type domain-containing protein</fullName>
    </recommendedName>
</protein>
<dbReference type="Pfam" id="PF00196">
    <property type="entry name" value="GerE"/>
    <property type="match status" value="1"/>
</dbReference>
<dbReference type="GO" id="GO:0006355">
    <property type="term" value="P:regulation of DNA-templated transcription"/>
    <property type="evidence" value="ECO:0007669"/>
    <property type="project" value="InterPro"/>
</dbReference>
<dbReference type="AlphaFoldDB" id="A0A937F7W9"/>
<keyword evidence="3" id="KW-0804">Transcription</keyword>
<dbReference type="InterPro" id="IPR000792">
    <property type="entry name" value="Tscrpt_reg_LuxR_C"/>
</dbReference>
<evidence type="ECO:0000256" key="2">
    <source>
        <dbReference type="ARBA" id="ARBA00023125"/>
    </source>
</evidence>
<dbReference type="Proteomes" id="UP000659388">
    <property type="component" value="Unassembled WGS sequence"/>
</dbReference>
<reference evidence="5" key="1">
    <citation type="submission" date="2021-01" db="EMBL/GenBank/DDBJ databases">
        <title>Fulvivirga kasyanovii gen. nov., sp nov., a novel member of the phylum Bacteroidetes isolated from seawater in a mussel farm.</title>
        <authorList>
            <person name="Zhao L.-H."/>
            <person name="Wang Z.-J."/>
        </authorList>
    </citation>
    <scope>NUCLEOTIDE SEQUENCE</scope>
    <source>
        <strain evidence="5">2943</strain>
    </source>
</reference>
<dbReference type="Gene3D" id="1.10.10.10">
    <property type="entry name" value="Winged helix-like DNA-binding domain superfamily/Winged helix DNA-binding domain"/>
    <property type="match status" value="1"/>
</dbReference>
<proteinExistence type="predicted"/>
<evidence type="ECO:0000256" key="3">
    <source>
        <dbReference type="ARBA" id="ARBA00023163"/>
    </source>
</evidence>
<dbReference type="SMART" id="SM00421">
    <property type="entry name" value="HTH_LUXR"/>
    <property type="match status" value="1"/>
</dbReference>
<sequence length="230" mass="26911">MNHTREMLHIGSVNLLLIDKWLCDGKIALEEVGEIMPFVFHLDNMDLSIKYLNPEGCQQLHISLSEARSLKEAFVTKFYHASSHYIAQDLSEFYNRNDYFHSYHGIIKMLSPDTSEYKNALLTAKRSRLHNGFFVTTEFIDRLSFSSKKLERIMGEELFVKQRYASFASLTEREREILTLLALGHNNPEIADYLFISRKTVEQHRKHINRKLNINSFVVLMKYAQAFDLV</sequence>
<name>A0A937F7W9_9BACT</name>
<feature type="domain" description="HTH luxR-type" evidence="4">
    <location>
        <begin position="163"/>
        <end position="228"/>
    </location>
</feature>
<gene>
    <name evidence="5" type="ORF">JL102_14555</name>
</gene>
<dbReference type="RefSeq" id="WP_202245142.1">
    <property type="nucleotide sequence ID" value="NZ_JAESIY010000007.1"/>
</dbReference>
<dbReference type="PANTHER" id="PTHR44688">
    <property type="entry name" value="DNA-BINDING TRANSCRIPTIONAL ACTIVATOR DEVR_DOSR"/>
    <property type="match status" value="1"/>
</dbReference>
<dbReference type="EMBL" id="JAESIY010000007">
    <property type="protein sequence ID" value="MBL3657365.1"/>
    <property type="molecule type" value="Genomic_DNA"/>
</dbReference>
<dbReference type="PRINTS" id="PR00038">
    <property type="entry name" value="HTHLUXR"/>
</dbReference>
<dbReference type="PROSITE" id="PS00622">
    <property type="entry name" value="HTH_LUXR_1"/>
    <property type="match status" value="1"/>
</dbReference>
<dbReference type="PANTHER" id="PTHR44688:SF16">
    <property type="entry name" value="DNA-BINDING TRANSCRIPTIONAL ACTIVATOR DEVR_DOSR"/>
    <property type="match status" value="1"/>
</dbReference>
<comment type="caution">
    <text evidence="5">The sequence shown here is derived from an EMBL/GenBank/DDBJ whole genome shotgun (WGS) entry which is preliminary data.</text>
</comment>
<accession>A0A937F7W9</accession>
<evidence type="ECO:0000313" key="5">
    <source>
        <dbReference type="EMBL" id="MBL3657365.1"/>
    </source>
</evidence>
<dbReference type="CDD" id="cd06170">
    <property type="entry name" value="LuxR_C_like"/>
    <property type="match status" value="1"/>
</dbReference>
<keyword evidence="2" id="KW-0238">DNA-binding</keyword>
<evidence type="ECO:0000259" key="4">
    <source>
        <dbReference type="PROSITE" id="PS50043"/>
    </source>
</evidence>
<dbReference type="InterPro" id="IPR036388">
    <property type="entry name" value="WH-like_DNA-bd_sf"/>
</dbReference>
<organism evidence="5 6">
    <name type="scientific">Fulvivirga sediminis</name>
    <dbReference type="NCBI Taxonomy" id="2803949"/>
    <lineage>
        <taxon>Bacteria</taxon>
        <taxon>Pseudomonadati</taxon>
        <taxon>Bacteroidota</taxon>
        <taxon>Cytophagia</taxon>
        <taxon>Cytophagales</taxon>
        <taxon>Fulvivirgaceae</taxon>
        <taxon>Fulvivirga</taxon>
    </lineage>
</organism>